<dbReference type="PROSITE" id="PS51257">
    <property type="entry name" value="PROKAR_LIPOPROTEIN"/>
    <property type="match status" value="1"/>
</dbReference>
<dbReference type="SUPFAM" id="SSF51126">
    <property type="entry name" value="Pectin lyase-like"/>
    <property type="match status" value="1"/>
</dbReference>
<dbReference type="OrthoDB" id="202667at2157"/>
<accession>A0A1I6J5J4</accession>
<dbReference type="InterPro" id="IPR006311">
    <property type="entry name" value="TAT_signal"/>
</dbReference>
<evidence type="ECO:0000313" key="3">
    <source>
        <dbReference type="Proteomes" id="UP000198531"/>
    </source>
</evidence>
<organism evidence="2 3">
    <name type="scientific">Halogeometricum rufum</name>
    <dbReference type="NCBI Taxonomy" id="553469"/>
    <lineage>
        <taxon>Archaea</taxon>
        <taxon>Methanobacteriati</taxon>
        <taxon>Methanobacteriota</taxon>
        <taxon>Stenosarchaea group</taxon>
        <taxon>Halobacteria</taxon>
        <taxon>Halobacteriales</taxon>
        <taxon>Haloferacaceae</taxon>
        <taxon>Halogeometricum</taxon>
    </lineage>
</organism>
<dbReference type="RefSeq" id="WP_089811131.1">
    <property type="nucleotide sequence ID" value="NZ_FOYT01000006.1"/>
</dbReference>
<proteinExistence type="predicted"/>
<evidence type="ECO:0000313" key="2">
    <source>
        <dbReference type="EMBL" id="SFR74285.1"/>
    </source>
</evidence>
<dbReference type="STRING" id="553469.SAMN04487947_4078"/>
<gene>
    <name evidence="2" type="ORF">SAMN04487947_4078</name>
</gene>
<dbReference type="Proteomes" id="UP000198531">
    <property type="component" value="Unassembled WGS sequence"/>
</dbReference>
<dbReference type="SMART" id="SM00710">
    <property type="entry name" value="PbH1"/>
    <property type="match status" value="5"/>
</dbReference>
<feature type="region of interest" description="Disordered" evidence="1">
    <location>
        <begin position="25"/>
        <end position="62"/>
    </location>
</feature>
<protein>
    <recommendedName>
        <fullName evidence="4">Right handed beta helix region</fullName>
    </recommendedName>
</protein>
<dbReference type="InterPro" id="IPR012334">
    <property type="entry name" value="Pectin_lyas_fold"/>
</dbReference>
<dbReference type="InterPro" id="IPR006626">
    <property type="entry name" value="PbH1"/>
</dbReference>
<feature type="compositionally biased region" description="Low complexity" evidence="1">
    <location>
        <begin position="25"/>
        <end position="50"/>
    </location>
</feature>
<keyword evidence="3" id="KW-1185">Reference proteome</keyword>
<evidence type="ECO:0008006" key="4">
    <source>
        <dbReference type="Google" id="ProtNLM"/>
    </source>
</evidence>
<dbReference type="EMBL" id="FOYT01000006">
    <property type="protein sequence ID" value="SFR74285.1"/>
    <property type="molecule type" value="Genomic_DNA"/>
</dbReference>
<evidence type="ECO:0000256" key="1">
    <source>
        <dbReference type="SAM" id="MobiDB-lite"/>
    </source>
</evidence>
<sequence>MTDDDGRTFTRRRLLGLLGSAGVASVAGCGGRTETPTETPEIPGPFTETPGDPDDGTPKTRRGVTFDRVVNAVDDLGWDPTGEQPIDQSLEKNLREGTLIEVPSGEYLVRRRHDVADVSRWGIVGLGETRRGVQFTVPAGKSFRWIMADGGSGIVVENFTMQQGKKFDRSMGMGFLVDDALHLYNVEKAGSNPRQDSKSGSTNGIAVQVKQPDGVAIVDTFVRKGPQDFAHYPGNSITVFTGRGHRGTVYYRNLHIENGGEHGIYASKGQGDVRVEGGLFKNNLGDGVRISGEGSWVKGATVVVDATDRTPGNRGNWHQARGIHLQSGEYGYTGGLVEDCTVIARATPRTEALLKIEHSQGAATVRNCRFYNDTNYPTISVDKPDTGNQRPAKPWEMTFENVEITGRATNTVAMAMEGRPRSRLSNVTIDLPGVGVDGIVLDDCEGTVLDGVSVLTGGYPLRVSSNGTGGGKCLATLKNLHRLQSSMLSDVDAQQLASSLSGTTCLDGTDAAKRTLAVIGVTDDSLYGTVLDE</sequence>
<dbReference type="InterPro" id="IPR011050">
    <property type="entry name" value="Pectin_lyase_fold/virulence"/>
</dbReference>
<reference evidence="3" key="1">
    <citation type="submission" date="2016-10" db="EMBL/GenBank/DDBJ databases">
        <authorList>
            <person name="Varghese N."/>
            <person name="Submissions S."/>
        </authorList>
    </citation>
    <scope>NUCLEOTIDE SEQUENCE [LARGE SCALE GENOMIC DNA]</scope>
    <source>
        <strain evidence="3">CGMCC 1.7736</strain>
    </source>
</reference>
<name>A0A1I6J5J4_9EURY</name>
<dbReference type="PROSITE" id="PS51318">
    <property type="entry name" value="TAT"/>
    <property type="match status" value="1"/>
</dbReference>
<dbReference type="Gene3D" id="2.160.20.10">
    <property type="entry name" value="Single-stranded right-handed beta-helix, Pectin lyase-like"/>
    <property type="match status" value="1"/>
</dbReference>
<dbReference type="AlphaFoldDB" id="A0A1I6J5J4"/>